<dbReference type="AlphaFoldDB" id="A0A1X2H293"/>
<dbReference type="Pfam" id="PF00505">
    <property type="entry name" value="HMG_box"/>
    <property type="match status" value="1"/>
</dbReference>
<comment type="caution">
    <text evidence="7">The sequence shown here is derived from an EMBL/GenBank/DDBJ whole genome shotgun (WGS) entry which is preliminary data.</text>
</comment>
<feature type="region of interest" description="Disordered" evidence="5">
    <location>
        <begin position="68"/>
        <end position="106"/>
    </location>
</feature>
<dbReference type="SUPFAM" id="SSF47095">
    <property type="entry name" value="HMG-box"/>
    <property type="match status" value="1"/>
</dbReference>
<evidence type="ECO:0000313" key="8">
    <source>
        <dbReference type="Proteomes" id="UP000242180"/>
    </source>
</evidence>
<evidence type="ECO:0000259" key="6">
    <source>
        <dbReference type="PROSITE" id="PS50118"/>
    </source>
</evidence>
<name>A0A1X2H293_SYNRA</name>
<dbReference type="GO" id="GO:0003677">
    <property type="term" value="F:DNA binding"/>
    <property type="evidence" value="ECO:0007669"/>
    <property type="project" value="UniProtKB-UniRule"/>
</dbReference>
<evidence type="ECO:0000256" key="4">
    <source>
        <dbReference type="PROSITE-ProRule" id="PRU00267"/>
    </source>
</evidence>
<dbReference type="PRINTS" id="PR00886">
    <property type="entry name" value="HIGHMOBLTY12"/>
</dbReference>
<keyword evidence="2 4" id="KW-0539">Nucleus</keyword>
<feature type="domain" description="HMG box" evidence="6">
    <location>
        <begin position="24"/>
        <end position="92"/>
    </location>
</feature>
<dbReference type="InterPro" id="IPR036910">
    <property type="entry name" value="HMG_box_dom_sf"/>
</dbReference>
<evidence type="ECO:0000256" key="3">
    <source>
        <dbReference type="ARBA" id="ARBA00043963"/>
    </source>
</evidence>
<protein>
    <submittedName>
        <fullName evidence="7">High mobility group box-domain-containing protein</fullName>
    </submittedName>
</protein>
<dbReference type="InterPro" id="IPR009071">
    <property type="entry name" value="HMG_box_dom"/>
</dbReference>
<gene>
    <name evidence="7" type="ORF">BCR43DRAFT_497481</name>
</gene>
<keyword evidence="8" id="KW-1185">Reference proteome</keyword>
<dbReference type="CDD" id="cd01390">
    <property type="entry name" value="HMG-box_NHP6-like"/>
    <property type="match status" value="1"/>
</dbReference>
<dbReference type="GO" id="GO:0005634">
    <property type="term" value="C:nucleus"/>
    <property type="evidence" value="ECO:0007669"/>
    <property type="project" value="UniProtKB-UniRule"/>
</dbReference>
<dbReference type="InParanoid" id="A0A1X2H293"/>
<evidence type="ECO:0000313" key="7">
    <source>
        <dbReference type="EMBL" id="ORY91911.1"/>
    </source>
</evidence>
<feature type="region of interest" description="Disordered" evidence="5">
    <location>
        <begin position="1"/>
        <end position="26"/>
    </location>
</feature>
<keyword evidence="1 4" id="KW-0238">DNA-binding</keyword>
<dbReference type="OrthoDB" id="1919336at2759"/>
<dbReference type="InterPro" id="IPR050342">
    <property type="entry name" value="HMGB"/>
</dbReference>
<dbReference type="OMA" id="NTHSIMP"/>
<dbReference type="PROSITE" id="PS50118">
    <property type="entry name" value="HMG_BOX_2"/>
    <property type="match status" value="1"/>
</dbReference>
<dbReference type="SMART" id="SM00398">
    <property type="entry name" value="HMG"/>
    <property type="match status" value="1"/>
</dbReference>
<dbReference type="Gene3D" id="1.10.30.10">
    <property type="entry name" value="High mobility group box domain"/>
    <property type="match status" value="1"/>
</dbReference>
<dbReference type="EMBL" id="MCGN01000010">
    <property type="protein sequence ID" value="ORY91911.1"/>
    <property type="molecule type" value="Genomic_DNA"/>
</dbReference>
<evidence type="ECO:0000256" key="1">
    <source>
        <dbReference type="ARBA" id="ARBA00023125"/>
    </source>
</evidence>
<comment type="similarity">
    <text evidence="3">Belongs to the NHP6 family.</text>
</comment>
<dbReference type="STRING" id="13706.A0A1X2H293"/>
<feature type="compositionally biased region" description="Acidic residues" evidence="5">
    <location>
        <begin position="87"/>
        <end position="106"/>
    </location>
</feature>
<dbReference type="FunFam" id="1.10.30.10:FF:000016">
    <property type="entry name" value="FACT complex subunit SSRP1"/>
    <property type="match status" value="1"/>
</dbReference>
<dbReference type="FunCoup" id="A0A1X2H293">
    <property type="interactions" value="323"/>
</dbReference>
<evidence type="ECO:0000256" key="2">
    <source>
        <dbReference type="ARBA" id="ARBA00023242"/>
    </source>
</evidence>
<feature type="DNA-binding region" description="HMG box" evidence="4">
    <location>
        <begin position="24"/>
        <end position="92"/>
    </location>
</feature>
<dbReference type="PANTHER" id="PTHR48112:SF22">
    <property type="entry name" value="MITOCHONDRIAL TRANSCRIPTION FACTOR A, ISOFORM B"/>
    <property type="match status" value="1"/>
</dbReference>
<organism evidence="7 8">
    <name type="scientific">Syncephalastrum racemosum</name>
    <name type="common">Filamentous fungus</name>
    <dbReference type="NCBI Taxonomy" id="13706"/>
    <lineage>
        <taxon>Eukaryota</taxon>
        <taxon>Fungi</taxon>
        <taxon>Fungi incertae sedis</taxon>
        <taxon>Mucoromycota</taxon>
        <taxon>Mucoromycotina</taxon>
        <taxon>Mucoromycetes</taxon>
        <taxon>Mucorales</taxon>
        <taxon>Syncephalastraceae</taxon>
        <taxon>Syncephalastrum</taxon>
    </lineage>
</organism>
<evidence type="ECO:0000256" key="5">
    <source>
        <dbReference type="SAM" id="MobiDB-lite"/>
    </source>
</evidence>
<dbReference type="PANTHER" id="PTHR48112">
    <property type="entry name" value="HIGH MOBILITY GROUP PROTEIN DSP1"/>
    <property type="match status" value="1"/>
</dbReference>
<dbReference type="Proteomes" id="UP000242180">
    <property type="component" value="Unassembled WGS sequence"/>
</dbReference>
<accession>A0A1X2H293</accession>
<reference evidence="7 8" key="1">
    <citation type="submission" date="2016-07" db="EMBL/GenBank/DDBJ databases">
        <title>Pervasive Adenine N6-methylation of Active Genes in Fungi.</title>
        <authorList>
            <consortium name="DOE Joint Genome Institute"/>
            <person name="Mondo S.J."/>
            <person name="Dannebaum R.O."/>
            <person name="Kuo R.C."/>
            <person name="Labutti K."/>
            <person name="Haridas S."/>
            <person name="Kuo A."/>
            <person name="Salamov A."/>
            <person name="Ahrendt S.R."/>
            <person name="Lipzen A."/>
            <person name="Sullivan W."/>
            <person name="Andreopoulos W.B."/>
            <person name="Clum A."/>
            <person name="Lindquist E."/>
            <person name="Daum C."/>
            <person name="Ramamoorthy G.K."/>
            <person name="Gryganskyi A."/>
            <person name="Culley D."/>
            <person name="Magnuson J.K."/>
            <person name="James T.Y."/>
            <person name="O'Malley M.A."/>
            <person name="Stajich J.E."/>
            <person name="Spatafora J.W."/>
            <person name="Visel A."/>
            <person name="Grigoriev I.V."/>
        </authorList>
    </citation>
    <scope>NUCLEOTIDE SEQUENCE [LARGE SCALE GENOMIC DNA]</scope>
    <source>
        <strain evidence="7 8">NRRL 2496</strain>
    </source>
</reference>
<sequence length="106" mass="12011">MPRVSTRTSKRSDKDYSRNKSNGPKRALSAYMFFSQENRQKVVEEHPNASFGEVGKILGSKWKGLTEEEKGPYNAKSQADRKRYEDEKAEYDEAAAVEADNATDSD</sequence>
<proteinExistence type="inferred from homology"/>